<feature type="transmembrane region" description="Helical" evidence="8">
    <location>
        <begin position="105"/>
        <end position="127"/>
    </location>
</feature>
<dbReference type="GO" id="GO:0005743">
    <property type="term" value="C:mitochondrial inner membrane"/>
    <property type="evidence" value="ECO:0007669"/>
    <property type="project" value="UniProtKB-SubCell"/>
</dbReference>
<feature type="transmembrane region" description="Helical" evidence="8">
    <location>
        <begin position="70"/>
        <end position="93"/>
    </location>
</feature>
<keyword evidence="6" id="KW-0520">NAD</keyword>
<dbReference type="GeneID" id="31078771"/>
<geneLocation type="mitochondrion" evidence="9"/>
<keyword evidence="7" id="KW-0830">Ubiquinone</keyword>
<dbReference type="GO" id="GO:0003954">
    <property type="term" value="F:NADH dehydrogenase activity"/>
    <property type="evidence" value="ECO:0007669"/>
    <property type="project" value="TreeGrafter"/>
</dbReference>
<keyword evidence="7 9" id="KW-0496">Mitochondrion</keyword>
<gene>
    <name evidence="9" type="primary">nad1</name>
</gene>
<comment type="similarity">
    <text evidence="2 6">Belongs to the complex I subunit 1 family.</text>
</comment>
<feature type="transmembrane region" description="Helical" evidence="8">
    <location>
        <begin position="253"/>
        <end position="272"/>
    </location>
</feature>
<evidence type="ECO:0000256" key="6">
    <source>
        <dbReference type="RuleBase" id="RU000471"/>
    </source>
</evidence>
<dbReference type="InterPro" id="IPR018086">
    <property type="entry name" value="NADH_UbQ_OxRdtase_su1_CS"/>
</dbReference>
<dbReference type="PROSITE" id="PS00667">
    <property type="entry name" value="COMPLEX1_ND1_1"/>
    <property type="match status" value="1"/>
</dbReference>
<dbReference type="EMBL" id="KY318514">
    <property type="protein sequence ID" value="APY18131.1"/>
    <property type="molecule type" value="Genomic_DNA"/>
</dbReference>
<dbReference type="PANTHER" id="PTHR11432">
    <property type="entry name" value="NADH DEHYDROGENASE SUBUNIT 1"/>
    <property type="match status" value="1"/>
</dbReference>
<evidence type="ECO:0000256" key="5">
    <source>
        <dbReference type="ARBA" id="ARBA00023136"/>
    </source>
</evidence>
<feature type="transmembrane region" description="Helical" evidence="8">
    <location>
        <begin position="147"/>
        <end position="167"/>
    </location>
</feature>
<protein>
    <recommendedName>
        <fullName evidence="7">NADH-ubiquinone oxidoreductase chain 1</fullName>
        <ecNumber evidence="7">7.1.1.2</ecNumber>
    </recommendedName>
</protein>
<evidence type="ECO:0000256" key="2">
    <source>
        <dbReference type="ARBA" id="ARBA00010535"/>
    </source>
</evidence>
<keyword evidence="4 8" id="KW-1133">Transmembrane helix</keyword>
<evidence type="ECO:0000256" key="3">
    <source>
        <dbReference type="ARBA" id="ARBA00022692"/>
    </source>
</evidence>
<evidence type="ECO:0000256" key="1">
    <source>
        <dbReference type="ARBA" id="ARBA00004141"/>
    </source>
</evidence>
<evidence type="ECO:0000256" key="4">
    <source>
        <dbReference type="ARBA" id="ARBA00022989"/>
    </source>
</evidence>
<feature type="transmembrane region" description="Helical" evidence="8">
    <location>
        <begin position="292"/>
        <end position="313"/>
    </location>
</feature>
<name>A0A1P8SC10_9PEZI</name>
<comment type="subcellular location">
    <subcellularLocation>
        <location evidence="1">Membrane</location>
        <topology evidence="1">Multi-pass membrane protein</topology>
    </subcellularLocation>
    <subcellularLocation>
        <location evidence="6">Mitochondrion inner membrane</location>
        <topology evidence="6">Multi-pass membrane protein</topology>
    </subcellularLocation>
</comment>
<dbReference type="GO" id="GO:0008137">
    <property type="term" value="F:NADH dehydrogenase (ubiquinone) activity"/>
    <property type="evidence" value="ECO:0007669"/>
    <property type="project" value="UniProtKB-EC"/>
</dbReference>
<feature type="transmembrane region" description="Helical" evidence="8">
    <location>
        <begin position="325"/>
        <end position="351"/>
    </location>
</feature>
<sequence length="361" mass="40224">MISIVEVLLVTVPVLLTVAYLTVAERKGLASMQRRLGPNTVGYYGLLQAFADALKLLLKEYVSPTQANFVLFFLGPIITLIFALLGYAVVPYGPGLAISDLNLGILYMLAVSSLATYGILLAGWSANSKYAFLGSLRSTAQLISYELILSSAILLVIMLTGSLNLTVNVEAQRAVWFIIPLFPIFIIFLIGSIAETNRAPFDLAEAESELVSGFMTEHAAVIFVFFFLAEYSSIVLICVLTSILFLGGYLYDILPFSIFGLFQFIDFDYYVEETLHYKVLGPEYYYNPLTEGLYYGLSLGLKTCIMTFVFIWARASFPRIRFDQLMTFCWIILLPIVIAFVVLVPCILYSFDIIPSNIPLL</sequence>
<dbReference type="HAMAP" id="MF_01350">
    <property type="entry name" value="NDH1_NuoH"/>
    <property type="match status" value="1"/>
</dbReference>
<evidence type="ECO:0000256" key="8">
    <source>
        <dbReference type="SAM" id="Phobius"/>
    </source>
</evidence>
<organism evidence="9">
    <name type="scientific">Pseudogymnoascus destructans</name>
    <dbReference type="NCBI Taxonomy" id="655981"/>
    <lineage>
        <taxon>Eukaryota</taxon>
        <taxon>Fungi</taxon>
        <taxon>Dikarya</taxon>
        <taxon>Ascomycota</taxon>
        <taxon>Pezizomycotina</taxon>
        <taxon>Leotiomycetes</taxon>
        <taxon>Thelebolales</taxon>
        <taxon>Thelebolaceae</taxon>
        <taxon>Pseudogymnoascus</taxon>
    </lineage>
</organism>
<proteinExistence type="inferred from homology"/>
<dbReference type="Pfam" id="PF00146">
    <property type="entry name" value="NADHdh"/>
    <property type="match status" value="1"/>
</dbReference>
<dbReference type="EC" id="7.1.1.2" evidence="7"/>
<reference evidence="9" key="1">
    <citation type="submission" date="2016-12" db="EMBL/GenBank/DDBJ databases">
        <title>The Complete Mitochondrial Genome Sequence of the White-Nose Syndrome Fungus, Pseudogymnoascus destructans.</title>
        <authorList>
            <person name="Forsythe A.E."/>
            <person name="Xu J."/>
        </authorList>
    </citation>
    <scope>NUCLEOTIDE SEQUENCE</scope>
    <source>
        <strain evidence="9">20631-21</strain>
    </source>
</reference>
<evidence type="ECO:0000313" key="9">
    <source>
        <dbReference type="EMBL" id="APY18131.1"/>
    </source>
</evidence>
<dbReference type="GO" id="GO:0009060">
    <property type="term" value="P:aerobic respiration"/>
    <property type="evidence" value="ECO:0007669"/>
    <property type="project" value="TreeGrafter"/>
</dbReference>
<accession>A0A1P8SC10</accession>
<evidence type="ECO:0000256" key="7">
    <source>
        <dbReference type="RuleBase" id="RU000473"/>
    </source>
</evidence>
<dbReference type="PANTHER" id="PTHR11432:SF3">
    <property type="entry name" value="NADH-UBIQUINONE OXIDOREDUCTASE CHAIN 1"/>
    <property type="match status" value="1"/>
</dbReference>
<dbReference type="PROSITE" id="PS00668">
    <property type="entry name" value="COMPLEX1_ND1_2"/>
    <property type="match status" value="1"/>
</dbReference>
<dbReference type="AlphaFoldDB" id="A0A1P8SC10"/>
<feature type="transmembrane region" description="Helical" evidence="8">
    <location>
        <begin position="6"/>
        <end position="24"/>
    </location>
</feature>
<keyword evidence="5 8" id="KW-0472">Membrane</keyword>
<feature type="transmembrane region" description="Helical" evidence="8">
    <location>
        <begin position="174"/>
        <end position="194"/>
    </location>
</feature>
<comment type="catalytic activity">
    <reaction evidence="7">
        <text>a ubiquinone + NADH + 5 H(+)(in) = a ubiquinol + NAD(+) + 4 H(+)(out)</text>
        <dbReference type="Rhea" id="RHEA:29091"/>
        <dbReference type="Rhea" id="RHEA-COMP:9565"/>
        <dbReference type="Rhea" id="RHEA-COMP:9566"/>
        <dbReference type="ChEBI" id="CHEBI:15378"/>
        <dbReference type="ChEBI" id="CHEBI:16389"/>
        <dbReference type="ChEBI" id="CHEBI:17976"/>
        <dbReference type="ChEBI" id="CHEBI:57540"/>
        <dbReference type="ChEBI" id="CHEBI:57945"/>
        <dbReference type="EC" id="7.1.1.2"/>
    </reaction>
</comment>
<dbReference type="RefSeq" id="YP_009348225.1">
    <property type="nucleotide sequence ID" value="NC_033907.1"/>
</dbReference>
<keyword evidence="3 6" id="KW-0812">Transmembrane</keyword>
<feature type="transmembrane region" description="Helical" evidence="8">
    <location>
        <begin position="220"/>
        <end position="246"/>
    </location>
</feature>
<dbReference type="InterPro" id="IPR001694">
    <property type="entry name" value="NADH_UbQ_OxRdtase_su1/FPO"/>
</dbReference>